<dbReference type="PRINTS" id="PR00359">
    <property type="entry name" value="BP450"/>
</dbReference>
<comment type="caution">
    <text evidence="8">The sequence shown here is derived from an EMBL/GenBank/DDBJ whole genome shotgun (WGS) entry which is preliminary data.</text>
</comment>
<dbReference type="GO" id="GO:0020037">
    <property type="term" value="F:heme binding"/>
    <property type="evidence" value="ECO:0007669"/>
    <property type="project" value="InterPro"/>
</dbReference>
<name>A0A838XBG7_9ACTN</name>
<dbReference type="PROSITE" id="PS00086">
    <property type="entry name" value="CYTOCHROME_P450"/>
    <property type="match status" value="1"/>
</dbReference>
<dbReference type="Gene3D" id="1.10.630.10">
    <property type="entry name" value="Cytochrome P450"/>
    <property type="match status" value="1"/>
</dbReference>
<accession>A0A838XBG7</accession>
<dbReference type="RefSeq" id="WP_181756241.1">
    <property type="nucleotide sequence ID" value="NZ_JACEOG010000001.1"/>
</dbReference>
<dbReference type="AlphaFoldDB" id="A0A838XBG7"/>
<proteinExistence type="inferred from homology"/>
<keyword evidence="5 7" id="KW-0408">Iron</keyword>
<dbReference type="FunFam" id="1.10.630.10:FF:000018">
    <property type="entry name" value="Cytochrome P450 monooxygenase"/>
    <property type="match status" value="1"/>
</dbReference>
<evidence type="ECO:0000256" key="5">
    <source>
        <dbReference type="ARBA" id="ARBA00023004"/>
    </source>
</evidence>
<dbReference type="SUPFAM" id="SSF48264">
    <property type="entry name" value="Cytochrome P450"/>
    <property type="match status" value="1"/>
</dbReference>
<dbReference type="InterPro" id="IPR001128">
    <property type="entry name" value="Cyt_P450"/>
</dbReference>
<dbReference type="PRINTS" id="PR00385">
    <property type="entry name" value="P450"/>
</dbReference>
<dbReference type="EMBL" id="JACEOG010000001">
    <property type="protein sequence ID" value="MBA4608829.1"/>
    <property type="molecule type" value="Genomic_DNA"/>
</dbReference>
<comment type="similarity">
    <text evidence="1 7">Belongs to the cytochrome P450 family.</text>
</comment>
<dbReference type="PANTHER" id="PTHR46696:SF6">
    <property type="entry name" value="P450, PUTATIVE (EUROFUNG)-RELATED"/>
    <property type="match status" value="1"/>
</dbReference>
<dbReference type="GO" id="GO:0005506">
    <property type="term" value="F:iron ion binding"/>
    <property type="evidence" value="ECO:0007669"/>
    <property type="project" value="InterPro"/>
</dbReference>
<gene>
    <name evidence="8" type="ORF">H1W00_10120</name>
</gene>
<evidence type="ECO:0000256" key="1">
    <source>
        <dbReference type="ARBA" id="ARBA00010617"/>
    </source>
</evidence>
<keyword evidence="2 7" id="KW-0349">Heme</keyword>
<keyword evidence="3 7" id="KW-0479">Metal-binding</keyword>
<dbReference type="GO" id="GO:0004497">
    <property type="term" value="F:monooxygenase activity"/>
    <property type="evidence" value="ECO:0007669"/>
    <property type="project" value="UniProtKB-KW"/>
</dbReference>
<dbReference type="CDD" id="cd11030">
    <property type="entry name" value="CYP105-like"/>
    <property type="match status" value="1"/>
</dbReference>
<dbReference type="GO" id="GO:0016705">
    <property type="term" value="F:oxidoreductase activity, acting on paired donors, with incorporation or reduction of molecular oxygen"/>
    <property type="evidence" value="ECO:0007669"/>
    <property type="project" value="InterPro"/>
</dbReference>
<evidence type="ECO:0000256" key="3">
    <source>
        <dbReference type="ARBA" id="ARBA00022723"/>
    </source>
</evidence>
<dbReference type="Proteomes" id="UP000550354">
    <property type="component" value="Unassembled WGS sequence"/>
</dbReference>
<dbReference type="Pfam" id="PF00067">
    <property type="entry name" value="p450"/>
    <property type="match status" value="1"/>
</dbReference>
<keyword evidence="9" id="KW-1185">Reference proteome</keyword>
<evidence type="ECO:0000256" key="7">
    <source>
        <dbReference type="RuleBase" id="RU000461"/>
    </source>
</evidence>
<keyword evidence="6 7" id="KW-0503">Monooxygenase</keyword>
<dbReference type="InterPro" id="IPR002397">
    <property type="entry name" value="Cyt_P450_B"/>
</dbReference>
<evidence type="ECO:0000313" key="8">
    <source>
        <dbReference type="EMBL" id="MBA4608829.1"/>
    </source>
</evidence>
<dbReference type="InterPro" id="IPR017972">
    <property type="entry name" value="Cyt_P450_CS"/>
</dbReference>
<dbReference type="InterPro" id="IPR036396">
    <property type="entry name" value="Cyt_P450_sf"/>
</dbReference>
<keyword evidence="4 7" id="KW-0560">Oxidoreductase</keyword>
<evidence type="ECO:0000313" key="9">
    <source>
        <dbReference type="Proteomes" id="UP000550354"/>
    </source>
</evidence>
<sequence length="425" mass="46806">MRGIRSKVVSSLARRHVAKRGIDLASFSFIPEPTKAPLQRIGLDPVPKMARLRREEPLHRLDLPFDFTAYLVTGYEESRQVMTARDTYSTDIRHLFSGDGPATSDDIGGLGFTDPPVHTRLRKIITPEFTMRRLARLEPMIEQIVDRALDDLEAAGPHVDLAKTFAFPIPFNTICALLGLDYEDTQAFSKLGSARFDATNGGAAAFGAVSEQREFLFDAVARQRKEPGPGLIGQIIRDEGELISDRDLAGLADGVFTGGYETTAGMIALSTIMLSRDRAYADLVRSGNRETLDRVIEELLRYFAVVQVAFPRFAKQDMDLFGTKVKAGDVLLVSLSSANRDESSAGAGADAFDPLRIPTSGHLAFGHGIHRCIGAELARMELRIALPKLLRRFPDLSLAVPESDLEFRQLSFVFGIESLPVTLTR</sequence>
<organism evidence="8 9">
    <name type="scientific">Aeromicrobium phoceense</name>
    <dbReference type="NCBI Taxonomy" id="2754045"/>
    <lineage>
        <taxon>Bacteria</taxon>
        <taxon>Bacillati</taxon>
        <taxon>Actinomycetota</taxon>
        <taxon>Actinomycetes</taxon>
        <taxon>Propionibacteriales</taxon>
        <taxon>Nocardioidaceae</taxon>
        <taxon>Aeromicrobium</taxon>
    </lineage>
</organism>
<protein>
    <submittedName>
        <fullName evidence="8">Cytochrome P450</fullName>
    </submittedName>
</protein>
<evidence type="ECO:0000256" key="6">
    <source>
        <dbReference type="ARBA" id="ARBA00023033"/>
    </source>
</evidence>
<evidence type="ECO:0000256" key="2">
    <source>
        <dbReference type="ARBA" id="ARBA00022617"/>
    </source>
</evidence>
<dbReference type="PANTHER" id="PTHR46696">
    <property type="entry name" value="P450, PUTATIVE (EUROFUNG)-RELATED"/>
    <property type="match status" value="1"/>
</dbReference>
<evidence type="ECO:0000256" key="4">
    <source>
        <dbReference type="ARBA" id="ARBA00023002"/>
    </source>
</evidence>
<reference evidence="8 9" key="1">
    <citation type="submission" date="2020-07" db="EMBL/GenBank/DDBJ databases">
        <title>Draft genome and description of Aeromicrobium phoceense strain Marseille-Q0843 isolated from healthy skin swab.</title>
        <authorList>
            <person name="Boxberger M."/>
            <person name="La Scola B."/>
        </authorList>
    </citation>
    <scope>NUCLEOTIDE SEQUENCE [LARGE SCALE GENOMIC DNA]</scope>
    <source>
        <strain evidence="8 9">Marseille-Q0843</strain>
    </source>
</reference>